<evidence type="ECO:0000313" key="2">
    <source>
        <dbReference type="Proteomes" id="UP001464555"/>
    </source>
</evidence>
<proteinExistence type="predicted"/>
<accession>A0ABU9HVR2</accession>
<organism evidence="1 2">
    <name type="scientific">Flavobacterium arundinis</name>
    <dbReference type="NCBI Taxonomy" id="3139143"/>
    <lineage>
        <taxon>Bacteria</taxon>
        <taxon>Pseudomonadati</taxon>
        <taxon>Bacteroidota</taxon>
        <taxon>Flavobacteriia</taxon>
        <taxon>Flavobacteriales</taxon>
        <taxon>Flavobacteriaceae</taxon>
        <taxon>Flavobacterium</taxon>
    </lineage>
</organism>
<gene>
    <name evidence="1" type="ORF">AAEO56_08340</name>
</gene>
<evidence type="ECO:0008006" key="3">
    <source>
        <dbReference type="Google" id="ProtNLM"/>
    </source>
</evidence>
<protein>
    <recommendedName>
        <fullName evidence="3">Lipoprotein</fullName>
    </recommendedName>
</protein>
<sequence length="156" mass="17429">MKNTIALLASGLLMAVSCQKKEDKTETTVVEDTTVEQTAPEAVAEKQCYLKVMAKDSIIVEVERNGDSIHGIYHWKPFEKDKKISTYKGILNGNTANVVASSQQEGMNYKEEIVFIVTGKNLEVKFGEMVEGKDGIWKYKDMNATSKEVLDKVDCK</sequence>
<evidence type="ECO:0000313" key="1">
    <source>
        <dbReference type="EMBL" id="MEL1244264.1"/>
    </source>
</evidence>
<reference evidence="1 2" key="1">
    <citation type="submission" date="2024-04" db="EMBL/GenBank/DDBJ databases">
        <title>Flavobacterium sp. DGU11 16S ribosomal RNA gene Genome sequencing and assembly.</title>
        <authorList>
            <person name="Park S."/>
        </authorList>
    </citation>
    <scope>NUCLEOTIDE SEQUENCE [LARGE SCALE GENOMIC DNA]</scope>
    <source>
        <strain evidence="1 2">DGU11</strain>
    </source>
</reference>
<keyword evidence="2" id="KW-1185">Reference proteome</keyword>
<dbReference type="EMBL" id="JBBYHR010000004">
    <property type="protein sequence ID" value="MEL1244264.1"/>
    <property type="molecule type" value="Genomic_DNA"/>
</dbReference>
<dbReference type="Proteomes" id="UP001464555">
    <property type="component" value="Unassembled WGS sequence"/>
</dbReference>
<comment type="caution">
    <text evidence="1">The sequence shown here is derived from an EMBL/GenBank/DDBJ whole genome shotgun (WGS) entry which is preliminary data.</text>
</comment>
<name>A0ABU9HVR2_9FLAO</name>
<dbReference type="RefSeq" id="WP_341696582.1">
    <property type="nucleotide sequence ID" value="NZ_JBBYHR010000004.1"/>
</dbReference>
<dbReference type="PROSITE" id="PS51257">
    <property type="entry name" value="PROKAR_LIPOPROTEIN"/>
    <property type="match status" value="1"/>
</dbReference>